<keyword evidence="1" id="KW-1133">Transmembrane helix</keyword>
<sequence length="397" mass="44780">MSDIKKNNTSRRLIAIDAFRAIIMILMIFVNDLWTLTDIPAWLGHVSAETDGMGLADFVFPAFLFIVGLSVPFAIANRKSKGDSDLKIFYHVIMRTLALLVMGVFLVNSETYPQEEVILSKSIWMILLVIAFFLIWLNYPKPETKYVGILKIIGVNMLIILGFIFQTEDSLVTGMELHWWGILGLIGWAYFTASGIYLFSKGNIKVQYIALFCLLLFSCASFLGWLSPIEGIKDYIWLVGEGSLATFSMAGVIAALVYKNLGTHNQKFWILLIVIALLFIVFGLLTRPIWGISKIKATPSWTTICTGLSIITFLIIVYITDVLQFRKWYSYIKPAGTSTLTAYLIPYIHYAILGLISIRLPEILRTGDIGLIKSFLYALFIVGITGYLEHKKIHLKI</sequence>
<keyword evidence="1" id="KW-0472">Membrane</keyword>
<feature type="transmembrane region" description="Helical" evidence="1">
    <location>
        <begin position="370"/>
        <end position="388"/>
    </location>
</feature>
<feature type="transmembrane region" description="Helical" evidence="1">
    <location>
        <begin position="206"/>
        <end position="229"/>
    </location>
</feature>
<dbReference type="Proteomes" id="UP001597118">
    <property type="component" value="Unassembled WGS sequence"/>
</dbReference>
<feature type="transmembrane region" description="Helical" evidence="1">
    <location>
        <begin position="146"/>
        <end position="165"/>
    </location>
</feature>
<feature type="transmembrane region" description="Helical" evidence="1">
    <location>
        <begin position="12"/>
        <end position="34"/>
    </location>
</feature>
<feature type="transmembrane region" description="Helical" evidence="1">
    <location>
        <begin position="88"/>
        <end position="106"/>
    </location>
</feature>
<feature type="transmembrane region" description="Helical" evidence="1">
    <location>
        <begin position="340"/>
        <end position="358"/>
    </location>
</feature>
<feature type="transmembrane region" description="Helical" evidence="1">
    <location>
        <begin position="235"/>
        <end position="257"/>
    </location>
</feature>
<keyword evidence="3" id="KW-1185">Reference proteome</keyword>
<evidence type="ECO:0000313" key="2">
    <source>
        <dbReference type="EMBL" id="MFD1631883.1"/>
    </source>
</evidence>
<dbReference type="RefSeq" id="WP_379664205.1">
    <property type="nucleotide sequence ID" value="NZ_JBHUDG010000051.1"/>
</dbReference>
<feature type="transmembrane region" description="Helical" evidence="1">
    <location>
        <begin position="54"/>
        <end position="76"/>
    </location>
</feature>
<dbReference type="EMBL" id="JBHUDG010000051">
    <property type="protein sequence ID" value="MFD1631883.1"/>
    <property type="molecule type" value="Genomic_DNA"/>
</dbReference>
<feature type="transmembrane region" description="Helical" evidence="1">
    <location>
        <begin position="301"/>
        <end position="319"/>
    </location>
</feature>
<name>A0ABW4II21_9SPHI</name>
<feature type="transmembrane region" description="Helical" evidence="1">
    <location>
        <begin position="118"/>
        <end position="139"/>
    </location>
</feature>
<feature type="transmembrane region" description="Helical" evidence="1">
    <location>
        <begin position="269"/>
        <end position="289"/>
    </location>
</feature>
<proteinExistence type="predicted"/>
<protein>
    <submittedName>
        <fullName evidence="2">DUF5009 domain-containing protein</fullName>
    </submittedName>
</protein>
<evidence type="ECO:0000313" key="3">
    <source>
        <dbReference type="Proteomes" id="UP001597118"/>
    </source>
</evidence>
<keyword evidence="1" id="KW-0812">Transmembrane</keyword>
<dbReference type="PANTHER" id="PTHR31061">
    <property type="entry name" value="LD22376P"/>
    <property type="match status" value="1"/>
</dbReference>
<comment type="caution">
    <text evidence="2">The sequence shown here is derived from an EMBL/GenBank/DDBJ whole genome shotgun (WGS) entry which is preliminary data.</text>
</comment>
<accession>A0ABW4II21</accession>
<organism evidence="2 3">
    <name type="scientific">Pseudopedobacter beijingensis</name>
    <dbReference type="NCBI Taxonomy" id="1207056"/>
    <lineage>
        <taxon>Bacteria</taxon>
        <taxon>Pseudomonadati</taxon>
        <taxon>Bacteroidota</taxon>
        <taxon>Sphingobacteriia</taxon>
        <taxon>Sphingobacteriales</taxon>
        <taxon>Sphingobacteriaceae</taxon>
        <taxon>Pseudopedobacter</taxon>
    </lineage>
</organism>
<feature type="transmembrane region" description="Helical" evidence="1">
    <location>
        <begin position="177"/>
        <end position="199"/>
    </location>
</feature>
<gene>
    <name evidence="2" type="ORF">ACFSAH_18575</name>
</gene>
<evidence type="ECO:0000256" key="1">
    <source>
        <dbReference type="SAM" id="Phobius"/>
    </source>
</evidence>
<reference evidence="3" key="1">
    <citation type="journal article" date="2019" name="Int. J. Syst. Evol. Microbiol.">
        <title>The Global Catalogue of Microorganisms (GCM) 10K type strain sequencing project: providing services to taxonomists for standard genome sequencing and annotation.</title>
        <authorList>
            <consortium name="The Broad Institute Genomics Platform"/>
            <consortium name="The Broad Institute Genome Sequencing Center for Infectious Disease"/>
            <person name="Wu L."/>
            <person name="Ma J."/>
        </authorList>
    </citation>
    <scope>NUCLEOTIDE SEQUENCE [LARGE SCALE GENOMIC DNA]</scope>
    <source>
        <strain evidence="3">CCUG 53762</strain>
    </source>
</reference>
<dbReference type="PANTHER" id="PTHR31061:SF24">
    <property type="entry name" value="LD22376P"/>
    <property type="match status" value="1"/>
</dbReference>